<dbReference type="SMART" id="SM00418">
    <property type="entry name" value="HTH_ARSR"/>
    <property type="match status" value="1"/>
</dbReference>
<sequence length="335" mass="36079">MIRIHLTAADFAGIRFAPRAAPLLELNTALMKLLTPGDELLFGRWRRRSLRSLPAAVEALGDLVPAGRAPGFLDVFDDSLEEGLDAAREWRPDEVRSEIERVYAGHPAPPPLWVRDLHRGEAGAWRVLRRAQHTAFDSVLRPVWPVVRDLHQREFTRHALAVAEHGLGAALAGLVPGARLLGSVWELPGARERDVEPGGRGLVLRPTFHWNGHPLVSDLPGRPVHVTFPAGPGLPIAPPLTPSGPDDPDRQEEALARVLGRTRCEMLILLAEEHTTSGLARRLGVSNATASAHAAALRGAGLVTTVRAGRAVLHRRTAMGSLLAGRPAPARGASG</sequence>
<dbReference type="InterPro" id="IPR051011">
    <property type="entry name" value="Metal_resp_trans_reg"/>
</dbReference>
<keyword evidence="2" id="KW-0238">DNA-binding</keyword>
<dbReference type="InterPro" id="IPR036388">
    <property type="entry name" value="WH-like_DNA-bd_sf"/>
</dbReference>
<protein>
    <submittedName>
        <fullName evidence="5">Helix-turn-helix domain-containing protein</fullName>
    </submittedName>
</protein>
<evidence type="ECO:0000313" key="6">
    <source>
        <dbReference type="Proteomes" id="UP001180531"/>
    </source>
</evidence>
<evidence type="ECO:0000256" key="1">
    <source>
        <dbReference type="ARBA" id="ARBA00023015"/>
    </source>
</evidence>
<reference evidence="5" key="1">
    <citation type="submission" date="2024-05" db="EMBL/GenBank/DDBJ databases">
        <title>30 novel species of actinomycetes from the DSMZ collection.</title>
        <authorList>
            <person name="Nouioui I."/>
        </authorList>
    </citation>
    <scope>NUCLEOTIDE SEQUENCE</scope>
    <source>
        <strain evidence="5">DSM 40473</strain>
    </source>
</reference>
<dbReference type="InterPro" id="IPR001845">
    <property type="entry name" value="HTH_ArsR_DNA-bd_dom"/>
</dbReference>
<dbReference type="PANTHER" id="PTHR43132">
    <property type="entry name" value="ARSENICAL RESISTANCE OPERON REPRESSOR ARSR-RELATED"/>
    <property type="match status" value="1"/>
</dbReference>
<dbReference type="InterPro" id="IPR036390">
    <property type="entry name" value="WH_DNA-bd_sf"/>
</dbReference>
<dbReference type="EMBL" id="JAVRFI010000001">
    <property type="protein sequence ID" value="MDT0447536.1"/>
    <property type="molecule type" value="Genomic_DNA"/>
</dbReference>
<organism evidence="5 6">
    <name type="scientific">Streptomyces hesseae</name>
    <dbReference type="NCBI Taxonomy" id="3075519"/>
    <lineage>
        <taxon>Bacteria</taxon>
        <taxon>Bacillati</taxon>
        <taxon>Actinomycetota</taxon>
        <taxon>Actinomycetes</taxon>
        <taxon>Kitasatosporales</taxon>
        <taxon>Streptomycetaceae</taxon>
        <taxon>Streptomyces</taxon>
    </lineage>
</organism>
<dbReference type="PANTHER" id="PTHR43132:SF8">
    <property type="entry name" value="HTH-TYPE TRANSCRIPTIONAL REGULATOR KMTR"/>
    <property type="match status" value="1"/>
</dbReference>
<dbReference type="RefSeq" id="WP_311606826.1">
    <property type="nucleotide sequence ID" value="NZ_JAVRFI010000001.1"/>
</dbReference>
<gene>
    <name evidence="5" type="ORF">RM609_00235</name>
</gene>
<dbReference type="Pfam" id="PF01022">
    <property type="entry name" value="HTH_5"/>
    <property type="match status" value="1"/>
</dbReference>
<name>A0ABU2SEY6_9ACTN</name>
<evidence type="ECO:0000256" key="2">
    <source>
        <dbReference type="ARBA" id="ARBA00023125"/>
    </source>
</evidence>
<keyword evidence="6" id="KW-1185">Reference proteome</keyword>
<keyword evidence="3" id="KW-0804">Transcription</keyword>
<dbReference type="SUPFAM" id="SSF46785">
    <property type="entry name" value="Winged helix' DNA-binding domain"/>
    <property type="match status" value="1"/>
</dbReference>
<dbReference type="Proteomes" id="UP001180531">
    <property type="component" value="Unassembled WGS sequence"/>
</dbReference>
<proteinExistence type="predicted"/>
<feature type="domain" description="HTH arsR-type" evidence="4">
    <location>
        <begin position="254"/>
        <end position="325"/>
    </location>
</feature>
<accession>A0ABU2SEY6</accession>
<evidence type="ECO:0000256" key="3">
    <source>
        <dbReference type="ARBA" id="ARBA00023163"/>
    </source>
</evidence>
<dbReference type="Gene3D" id="1.10.10.10">
    <property type="entry name" value="Winged helix-like DNA-binding domain superfamily/Winged helix DNA-binding domain"/>
    <property type="match status" value="1"/>
</dbReference>
<keyword evidence="1" id="KW-0805">Transcription regulation</keyword>
<evidence type="ECO:0000259" key="4">
    <source>
        <dbReference type="SMART" id="SM00418"/>
    </source>
</evidence>
<comment type="caution">
    <text evidence="5">The sequence shown here is derived from an EMBL/GenBank/DDBJ whole genome shotgun (WGS) entry which is preliminary data.</text>
</comment>
<evidence type="ECO:0000313" key="5">
    <source>
        <dbReference type="EMBL" id="MDT0447536.1"/>
    </source>
</evidence>